<dbReference type="GO" id="GO:0003700">
    <property type="term" value="F:DNA-binding transcription factor activity"/>
    <property type="evidence" value="ECO:0007669"/>
    <property type="project" value="InterPro"/>
</dbReference>
<dbReference type="GO" id="GO:0003677">
    <property type="term" value="F:DNA binding"/>
    <property type="evidence" value="ECO:0007669"/>
    <property type="project" value="UniProtKB-KW"/>
</dbReference>
<dbReference type="Gene3D" id="1.20.120.530">
    <property type="entry name" value="GntR ligand-binding domain-like"/>
    <property type="match status" value="1"/>
</dbReference>
<evidence type="ECO:0000313" key="6">
    <source>
        <dbReference type="Proteomes" id="UP000005632"/>
    </source>
</evidence>
<evidence type="ECO:0000259" key="4">
    <source>
        <dbReference type="PROSITE" id="PS50949"/>
    </source>
</evidence>
<dbReference type="OrthoDB" id="362718at2"/>
<dbReference type="Pfam" id="PF07729">
    <property type="entry name" value="FCD"/>
    <property type="match status" value="1"/>
</dbReference>
<dbReference type="Gene3D" id="1.10.10.10">
    <property type="entry name" value="Winged helix-like DNA-binding domain superfamily/Winged helix DNA-binding domain"/>
    <property type="match status" value="1"/>
</dbReference>
<dbReference type="SUPFAM" id="SSF46785">
    <property type="entry name" value="Winged helix' DNA-binding domain"/>
    <property type="match status" value="1"/>
</dbReference>
<dbReference type="eggNOG" id="COG1802">
    <property type="taxonomic scope" value="Bacteria"/>
</dbReference>
<dbReference type="PANTHER" id="PTHR43537:SF24">
    <property type="entry name" value="GLUCONATE OPERON TRANSCRIPTIONAL REPRESSOR"/>
    <property type="match status" value="1"/>
</dbReference>
<dbReference type="AlphaFoldDB" id="G8QXG9"/>
<dbReference type="InterPro" id="IPR011711">
    <property type="entry name" value="GntR_C"/>
</dbReference>
<dbReference type="InterPro" id="IPR000524">
    <property type="entry name" value="Tscrpt_reg_HTH_GntR"/>
</dbReference>
<feature type="domain" description="HTH gntR-type" evidence="4">
    <location>
        <begin position="11"/>
        <end position="78"/>
    </location>
</feature>
<dbReference type="InterPro" id="IPR036388">
    <property type="entry name" value="WH-like_DNA-bd_sf"/>
</dbReference>
<dbReference type="HOGENOM" id="CLU_017584_5_2_12"/>
<gene>
    <name evidence="5" type="ordered locus">SpiGrapes_1734</name>
</gene>
<dbReference type="Pfam" id="PF00392">
    <property type="entry name" value="GntR"/>
    <property type="match status" value="1"/>
</dbReference>
<keyword evidence="2" id="KW-0238">DNA-binding</keyword>
<dbReference type="EMBL" id="CP003155">
    <property type="protein sequence ID" value="AEV29532.1"/>
    <property type="molecule type" value="Genomic_DNA"/>
</dbReference>
<dbReference type="PROSITE" id="PS50949">
    <property type="entry name" value="HTH_GNTR"/>
    <property type="match status" value="1"/>
</dbReference>
<sequence length="222" mass="26068">MAETKNKYGGDPLKNQYHKIILDRIIHCTYKSNDIINIQSLVSEFNVSKTPIREALLELCDEGLLKSIPKFGYEVTPFEEDQIRQVLNFRYLIETSAMDAYWEMLSNKETIEELTAIVDISESLREEASPLERWEHTAQFHIKLASLYKNEYLSAQLKKAIRFLGIDYARSIWISLNPIDKYFGEECHRVIIKEIENNNKKNALLALKKDMENYRKICLNKR</sequence>
<dbReference type="RefSeq" id="WP_014270375.1">
    <property type="nucleotide sequence ID" value="NC_016633.1"/>
</dbReference>
<protein>
    <submittedName>
        <fullName evidence="5">Transcriptional regulator</fullName>
    </submittedName>
</protein>
<proteinExistence type="predicted"/>
<dbReference type="PANTHER" id="PTHR43537">
    <property type="entry name" value="TRANSCRIPTIONAL REGULATOR, GNTR FAMILY"/>
    <property type="match status" value="1"/>
</dbReference>
<evidence type="ECO:0000256" key="2">
    <source>
        <dbReference type="ARBA" id="ARBA00023125"/>
    </source>
</evidence>
<evidence type="ECO:0000256" key="1">
    <source>
        <dbReference type="ARBA" id="ARBA00023015"/>
    </source>
</evidence>
<dbReference type="InterPro" id="IPR036390">
    <property type="entry name" value="WH_DNA-bd_sf"/>
</dbReference>
<dbReference type="InterPro" id="IPR008920">
    <property type="entry name" value="TF_FadR/GntR_C"/>
</dbReference>
<keyword evidence="1" id="KW-0805">Transcription regulation</keyword>
<name>G8QXG9_SPHPG</name>
<reference evidence="5 6" key="1">
    <citation type="submission" date="2011-11" db="EMBL/GenBank/DDBJ databases">
        <title>Complete sequence of Spirochaeta sp. grapes.</title>
        <authorList>
            <consortium name="US DOE Joint Genome Institute"/>
            <person name="Lucas S."/>
            <person name="Han J."/>
            <person name="Lapidus A."/>
            <person name="Cheng J.-F."/>
            <person name="Goodwin L."/>
            <person name="Pitluck S."/>
            <person name="Peters L."/>
            <person name="Ovchinnikova G."/>
            <person name="Munk A.C."/>
            <person name="Detter J.C."/>
            <person name="Han C."/>
            <person name="Tapia R."/>
            <person name="Land M."/>
            <person name="Hauser L."/>
            <person name="Kyrpides N."/>
            <person name="Ivanova N."/>
            <person name="Pagani I."/>
            <person name="Ritalahtilisa K."/>
            <person name="Loeffler F."/>
            <person name="Woyke T."/>
        </authorList>
    </citation>
    <scope>NUCLEOTIDE SEQUENCE [LARGE SCALE GENOMIC DNA]</scope>
    <source>
        <strain evidence="6">ATCC BAA-1885 / DSM 22778 / Grapes</strain>
    </source>
</reference>
<dbReference type="SUPFAM" id="SSF48008">
    <property type="entry name" value="GntR ligand-binding domain-like"/>
    <property type="match status" value="1"/>
</dbReference>
<organism evidence="5 6">
    <name type="scientific">Sphaerochaeta pleomorpha (strain ATCC BAA-1885 / DSM 22778 / Grapes)</name>
    <dbReference type="NCBI Taxonomy" id="158190"/>
    <lineage>
        <taxon>Bacteria</taxon>
        <taxon>Pseudomonadati</taxon>
        <taxon>Spirochaetota</taxon>
        <taxon>Spirochaetia</taxon>
        <taxon>Spirochaetales</taxon>
        <taxon>Sphaerochaetaceae</taxon>
        <taxon>Sphaerochaeta</taxon>
    </lineage>
</organism>
<dbReference type="KEGG" id="sgp:SpiGrapes_1734"/>
<dbReference type="Proteomes" id="UP000005632">
    <property type="component" value="Chromosome"/>
</dbReference>
<evidence type="ECO:0000256" key="3">
    <source>
        <dbReference type="ARBA" id="ARBA00023163"/>
    </source>
</evidence>
<keyword evidence="6" id="KW-1185">Reference proteome</keyword>
<dbReference type="STRING" id="158190.SpiGrapes_1734"/>
<dbReference type="SMART" id="SM00345">
    <property type="entry name" value="HTH_GNTR"/>
    <property type="match status" value="1"/>
</dbReference>
<evidence type="ECO:0000313" key="5">
    <source>
        <dbReference type="EMBL" id="AEV29532.1"/>
    </source>
</evidence>
<keyword evidence="3" id="KW-0804">Transcription</keyword>
<accession>G8QXG9</accession>